<name>A0A2I0B2I7_9ASPA</name>
<dbReference type="SMART" id="SM00360">
    <property type="entry name" value="RRM"/>
    <property type="match status" value="3"/>
</dbReference>
<dbReference type="AlphaFoldDB" id="A0A2I0B2I7"/>
<dbReference type="OrthoDB" id="417481at2759"/>
<evidence type="ECO:0000313" key="7">
    <source>
        <dbReference type="EMBL" id="PKA62011.1"/>
    </source>
</evidence>
<dbReference type="GO" id="GO:0045836">
    <property type="term" value="P:positive regulation of meiotic nuclear division"/>
    <property type="evidence" value="ECO:0007669"/>
    <property type="project" value="UniProtKB-ARBA"/>
</dbReference>
<dbReference type="GO" id="GO:0045927">
    <property type="term" value="P:positive regulation of growth"/>
    <property type="evidence" value="ECO:0007669"/>
    <property type="project" value="UniProtKB-ARBA"/>
</dbReference>
<dbReference type="InterPro" id="IPR007201">
    <property type="entry name" value="Mei2-like_Rrm_C"/>
</dbReference>
<dbReference type="Pfam" id="PF04059">
    <property type="entry name" value="RRM_2"/>
    <property type="match status" value="1"/>
</dbReference>
<evidence type="ECO:0000313" key="8">
    <source>
        <dbReference type="Proteomes" id="UP000236161"/>
    </source>
</evidence>
<evidence type="ECO:0000256" key="5">
    <source>
        <dbReference type="SAM" id="MobiDB-lite"/>
    </source>
</evidence>
<dbReference type="FunFam" id="3.30.70.330:FF:000063">
    <property type="entry name" value="MEI2-like protein 5 isoform 2"/>
    <property type="match status" value="1"/>
</dbReference>
<reference evidence="7 8" key="1">
    <citation type="journal article" date="2017" name="Nature">
        <title>The Apostasia genome and the evolution of orchids.</title>
        <authorList>
            <person name="Zhang G.Q."/>
            <person name="Liu K.W."/>
            <person name="Li Z."/>
            <person name="Lohaus R."/>
            <person name="Hsiao Y.Y."/>
            <person name="Niu S.C."/>
            <person name="Wang J.Y."/>
            <person name="Lin Y.C."/>
            <person name="Xu Q."/>
            <person name="Chen L.J."/>
            <person name="Yoshida K."/>
            <person name="Fujiwara S."/>
            <person name="Wang Z.W."/>
            <person name="Zhang Y.Q."/>
            <person name="Mitsuda N."/>
            <person name="Wang M."/>
            <person name="Liu G.H."/>
            <person name="Pecoraro L."/>
            <person name="Huang H.X."/>
            <person name="Xiao X.J."/>
            <person name="Lin M."/>
            <person name="Wu X.Y."/>
            <person name="Wu W.L."/>
            <person name="Chen Y.Y."/>
            <person name="Chang S.B."/>
            <person name="Sakamoto S."/>
            <person name="Ohme-Takagi M."/>
            <person name="Yagi M."/>
            <person name="Zeng S.J."/>
            <person name="Shen C.Y."/>
            <person name="Yeh C.M."/>
            <person name="Luo Y.B."/>
            <person name="Tsai W.C."/>
            <person name="Van de Peer Y."/>
            <person name="Liu Z.J."/>
        </authorList>
    </citation>
    <scope>NUCLEOTIDE SEQUENCE [LARGE SCALE GENOMIC DNA]</scope>
    <source>
        <strain evidence="8">cv. Shenzhen</strain>
        <tissue evidence="7">Stem</tissue>
    </source>
</reference>
<dbReference type="InterPro" id="IPR000504">
    <property type="entry name" value="RRM_dom"/>
</dbReference>
<gene>
    <name evidence="7" type="primary">ML2</name>
    <name evidence="7" type="ORF">AXF42_Ash018236</name>
</gene>
<keyword evidence="1" id="KW-0677">Repeat</keyword>
<dbReference type="CDD" id="cd12524">
    <property type="entry name" value="RRM1_MEI2_like"/>
    <property type="match status" value="1"/>
</dbReference>
<dbReference type="PANTHER" id="PTHR23189">
    <property type="entry name" value="RNA RECOGNITION MOTIF-CONTAINING"/>
    <property type="match status" value="1"/>
</dbReference>
<dbReference type="InterPro" id="IPR035979">
    <property type="entry name" value="RBD_domain_sf"/>
</dbReference>
<keyword evidence="2 4" id="KW-0694">RNA-binding</keyword>
<dbReference type="EMBL" id="KZ451921">
    <property type="protein sequence ID" value="PKA62011.1"/>
    <property type="molecule type" value="Genomic_DNA"/>
</dbReference>
<organism evidence="7 8">
    <name type="scientific">Apostasia shenzhenica</name>
    <dbReference type="NCBI Taxonomy" id="1088818"/>
    <lineage>
        <taxon>Eukaryota</taxon>
        <taxon>Viridiplantae</taxon>
        <taxon>Streptophyta</taxon>
        <taxon>Embryophyta</taxon>
        <taxon>Tracheophyta</taxon>
        <taxon>Spermatophyta</taxon>
        <taxon>Magnoliopsida</taxon>
        <taxon>Liliopsida</taxon>
        <taxon>Asparagales</taxon>
        <taxon>Orchidaceae</taxon>
        <taxon>Apostasioideae</taxon>
        <taxon>Apostasia</taxon>
    </lineage>
</organism>
<dbReference type="GO" id="GO:0003723">
    <property type="term" value="F:RNA binding"/>
    <property type="evidence" value="ECO:0007669"/>
    <property type="project" value="UniProtKB-UniRule"/>
</dbReference>
<dbReference type="InterPro" id="IPR034454">
    <property type="entry name" value="MEI2-like_RRM3"/>
</dbReference>
<dbReference type="Gene3D" id="3.30.70.330">
    <property type="match status" value="3"/>
</dbReference>
<sequence>MDRPLLDSILSGSLSLPENPAEKVEPSEWAILSKFDSHRVSSDVSLFSSSLPVFPQERYNVMDTEAGVWPTDGTSLKVNDLDNDFVVNEDLDVQGIGKLLPEEDELFSIMNDFSQSGFSASVEQVEEFDLFSSGGGIELDNDPIENVTVGMARANITEGLMGNGSFQYSIPNGAGTVAGEHPFGEHPSRTLFVRNINSNVEDSELRSLFEQYGDIRSMYTHCKHRGFVMISYFDIRHARNAMRALQNRPLRRRKLDIHFSIPKDNPSDKDLNQGTLVVFNLDPSVSNDDLRQIFGAFGEVKEIRETPHKRHHKFIEYYDVRAAEDALHSLNRIDIAGKRIKLEPSRPGGARRNMIQQLSQELESDEMRIYRHQVGSPLANSPPGTWAHFSSPVDNSPLRSFSHSPIFGVGSPIANNHFPELTSIRPPILSNSSKIAPIGKEQSRTNRTDQLYSSNLVHGVPFHHSHSFPEHGDGVMLNLSSSPCTMASFDSPTSSASEIGTLSGPQFLWGSPNPCTEHNQSSAGLISSLVHPSTSNGQRQGYPYSGSHGSIFAASQSLVGSAPSGIPYERHVGYTNESSESFVSPGSFGSMGICRNDGSIMVSSGPPISPFNASPGFRMMSSPRLGQMFFGNLPFTGHGSSAVEGFSERGRIRRADNIGSQLDSKKQFQLDLDRIISGEDTRTTLMIKNIPNKYTSKMLLAAIDENHRGTYDFLYLPIDFKNKCNVGYAFINMASPSHIISFYQAFNGKKWEKFNSEKVASLAYARIQGKTALVAHFQNSSLMNEDKRCRPIVFNSEGLETSDQEHEADGMNPGNSQQV</sequence>
<comment type="function">
    <text evidence="3">Probable RNA-binding protein that may play a role in growth regulation.</text>
</comment>
<keyword evidence="8" id="KW-1185">Reference proteome</keyword>
<dbReference type="FunFam" id="3.30.70.330:FF:000101">
    <property type="entry name" value="Protein MEI2-like 1"/>
    <property type="match status" value="1"/>
</dbReference>
<feature type="domain" description="RRM" evidence="6">
    <location>
        <begin position="274"/>
        <end position="347"/>
    </location>
</feature>
<feature type="domain" description="RRM" evidence="6">
    <location>
        <begin position="189"/>
        <end position="262"/>
    </location>
</feature>
<dbReference type="CDD" id="cd12531">
    <property type="entry name" value="RRM3_MEI2_like"/>
    <property type="match status" value="1"/>
</dbReference>
<dbReference type="SUPFAM" id="SSF54928">
    <property type="entry name" value="RNA-binding domain, RBD"/>
    <property type="match status" value="2"/>
</dbReference>
<evidence type="ECO:0000256" key="1">
    <source>
        <dbReference type="ARBA" id="ARBA00022737"/>
    </source>
</evidence>
<dbReference type="InterPro" id="IPR034453">
    <property type="entry name" value="MEI2-like_RRM1"/>
</dbReference>
<evidence type="ECO:0000256" key="4">
    <source>
        <dbReference type="PROSITE-ProRule" id="PRU00176"/>
    </source>
</evidence>
<evidence type="ECO:0000256" key="2">
    <source>
        <dbReference type="ARBA" id="ARBA00022884"/>
    </source>
</evidence>
<proteinExistence type="predicted"/>
<accession>A0A2I0B2I7</accession>
<feature type="region of interest" description="Disordered" evidence="5">
    <location>
        <begin position="800"/>
        <end position="819"/>
    </location>
</feature>
<dbReference type="CDD" id="cd12529">
    <property type="entry name" value="RRM2_MEI2_like"/>
    <property type="match status" value="1"/>
</dbReference>
<dbReference type="PROSITE" id="PS50102">
    <property type="entry name" value="RRM"/>
    <property type="match status" value="2"/>
</dbReference>
<evidence type="ECO:0000259" key="6">
    <source>
        <dbReference type="PROSITE" id="PS50102"/>
    </source>
</evidence>
<protein>
    <submittedName>
        <fullName evidence="7">Protein MEI2-like 2</fullName>
    </submittedName>
</protein>
<dbReference type="Pfam" id="PF00076">
    <property type="entry name" value="RRM_1"/>
    <property type="match status" value="2"/>
</dbReference>
<evidence type="ECO:0000256" key="3">
    <source>
        <dbReference type="ARBA" id="ARBA00055084"/>
    </source>
</evidence>
<dbReference type="Proteomes" id="UP000236161">
    <property type="component" value="Unassembled WGS sequence"/>
</dbReference>
<dbReference type="InterPro" id="IPR012677">
    <property type="entry name" value="Nucleotide-bd_a/b_plait_sf"/>
</dbReference>